<dbReference type="InterPro" id="IPR021410">
    <property type="entry name" value="FAF"/>
</dbReference>
<dbReference type="Pfam" id="PF11250">
    <property type="entry name" value="FAF"/>
    <property type="match status" value="1"/>
</dbReference>
<evidence type="ECO:0000256" key="1">
    <source>
        <dbReference type="ARBA" id="ARBA00008690"/>
    </source>
</evidence>
<dbReference type="OrthoDB" id="676808at2759"/>
<proteinExistence type="inferred from homology"/>
<dbReference type="Proteomes" id="UP000436088">
    <property type="component" value="Unassembled WGS sequence"/>
</dbReference>
<comment type="caution">
    <text evidence="4">The sequence shown here is derived from an EMBL/GenBank/DDBJ whole genome shotgun (WGS) entry which is preliminary data.</text>
</comment>
<dbReference type="PANTHER" id="PTHR33155:SF9">
    <property type="entry name" value="FANTASTIC FOUR-LIKE PROTEIN (DUF3049)"/>
    <property type="match status" value="1"/>
</dbReference>
<protein>
    <recommendedName>
        <fullName evidence="3">FAF domain-containing protein</fullName>
    </recommendedName>
</protein>
<evidence type="ECO:0000259" key="3">
    <source>
        <dbReference type="Pfam" id="PF11250"/>
    </source>
</evidence>
<name>A0A6A2ZJ29_HIBSY</name>
<comment type="similarity">
    <text evidence="1">Belongs to the fantastic four family.</text>
</comment>
<reference evidence="4" key="1">
    <citation type="submission" date="2019-09" db="EMBL/GenBank/DDBJ databases">
        <title>Draft genome information of white flower Hibiscus syriacus.</title>
        <authorList>
            <person name="Kim Y.-M."/>
        </authorList>
    </citation>
    <scope>NUCLEOTIDE SEQUENCE [LARGE SCALE GENOMIC DNA]</scope>
    <source>
        <strain evidence="4">YM2019G1</strain>
    </source>
</reference>
<accession>A0A6A2ZJ29</accession>
<keyword evidence="5" id="KW-1185">Reference proteome</keyword>
<evidence type="ECO:0000313" key="5">
    <source>
        <dbReference type="Proteomes" id="UP000436088"/>
    </source>
</evidence>
<organism evidence="4 5">
    <name type="scientific">Hibiscus syriacus</name>
    <name type="common">Rose of Sharon</name>
    <dbReference type="NCBI Taxonomy" id="106335"/>
    <lineage>
        <taxon>Eukaryota</taxon>
        <taxon>Viridiplantae</taxon>
        <taxon>Streptophyta</taxon>
        <taxon>Embryophyta</taxon>
        <taxon>Tracheophyta</taxon>
        <taxon>Spermatophyta</taxon>
        <taxon>Magnoliopsida</taxon>
        <taxon>eudicotyledons</taxon>
        <taxon>Gunneridae</taxon>
        <taxon>Pentapetalae</taxon>
        <taxon>rosids</taxon>
        <taxon>malvids</taxon>
        <taxon>Malvales</taxon>
        <taxon>Malvaceae</taxon>
        <taxon>Malvoideae</taxon>
        <taxon>Hibiscus</taxon>
    </lineage>
</organism>
<gene>
    <name evidence="4" type="ORF">F3Y22_tig00110882pilonHSYRG00065</name>
</gene>
<dbReference type="PANTHER" id="PTHR33155">
    <property type="entry name" value="FANTASTIC FOUR-LIKE PROTEIN (DUF3049)"/>
    <property type="match status" value="1"/>
</dbReference>
<feature type="domain" description="FAF" evidence="3">
    <location>
        <begin position="170"/>
        <end position="223"/>
    </location>
</feature>
<evidence type="ECO:0000256" key="2">
    <source>
        <dbReference type="SAM" id="MobiDB-lite"/>
    </source>
</evidence>
<dbReference type="AlphaFoldDB" id="A0A6A2ZJ29"/>
<dbReference type="EMBL" id="VEPZ02001145">
    <property type="protein sequence ID" value="KAE8691723.1"/>
    <property type="molecule type" value="Genomic_DNA"/>
</dbReference>
<evidence type="ECO:0000313" key="4">
    <source>
        <dbReference type="EMBL" id="KAE8691723.1"/>
    </source>
</evidence>
<sequence length="224" mass="25169">MAASGGLKHIFEHSLAETPTLFGTSSWKQIKPTSQIRPTEQSSMIFGELYFKENSELPSHSFPISPFSSAILNHSSREDENNIGSSSNPKVLHKKNFSSNSEGPQLCNEGLGSESCDDAWDNDTTNEMIHEWQSSKDKIDEASGILNEKRGNVHGELKVFKLRRSTRVEDFPPPISCIGKNGKPLVSFKSYRQDGRFVLKQVRTPTQELLHACREDGRLKLQFM</sequence>
<dbReference type="InterPro" id="IPR046431">
    <property type="entry name" value="FAF_dom"/>
</dbReference>
<feature type="region of interest" description="Disordered" evidence="2">
    <location>
        <begin position="76"/>
        <end position="113"/>
    </location>
</feature>